<dbReference type="VEuPathDB" id="PiroplasmaDB:BBBOND_0404060"/>
<organism evidence="2 3">
    <name type="scientific">Babesia bigemina</name>
    <dbReference type="NCBI Taxonomy" id="5866"/>
    <lineage>
        <taxon>Eukaryota</taxon>
        <taxon>Sar</taxon>
        <taxon>Alveolata</taxon>
        <taxon>Apicomplexa</taxon>
        <taxon>Aconoidasida</taxon>
        <taxon>Piroplasmida</taxon>
        <taxon>Babesiidae</taxon>
        <taxon>Babesia</taxon>
    </lineage>
</organism>
<name>A0A061DBJ1_BABBI</name>
<dbReference type="OrthoDB" id="364829at2759"/>
<dbReference type="RefSeq" id="XP_012770104.1">
    <property type="nucleotide sequence ID" value="XM_012914650.1"/>
</dbReference>
<evidence type="ECO:0000256" key="1">
    <source>
        <dbReference type="SAM" id="Phobius"/>
    </source>
</evidence>
<sequence length="2022" mass="231656">MTNFRHCRTIGGISAGFLLVTIAIITGYLMIHPSFWIHVQPPVKVSEVFTFASKEQPTTITKKPVVLDRIIRPKHYAIDIINQRPGYVTLYRIRNSFKDTHYINQLIHRNINVTINPPEATEGLPNDGIMYVRYQKCDCCSMISVHYRKQGKVHFEEYIRRNAEMAYVNSREAKQHFHGELVHMDTLMLETRLIAKMMMQSATGVSLVTPTHHVQVSVPRAPGERNTTVITWKFEYSIPDERLTDVVYVDFEVHGDAFSLPNTTRDVFVKKAAYKDGAYGLVAAEGEEFEHLHRTKYLFLYDERHHILRHLFVVDKQNPNIAKVYLVVYNELVSVVSCVVVEALFKKGAWAVGSSIVERYDLPSTGFLSAQVVLPQVGKLRPRLYPQDFKFAHEYNDEQTYYVDKIQIDNRHRPDHRVPTWEIETRINAKVDSAHELKTSAPLNTDPITLALGQNVPPEVTQVTLVPDNTIHYYTVAEEYRHENRFKRVACEDFRYTLYENDVEMEQSPDYITGVTHYTLPGWKKIDIEFSREGRPHFEQYLKTEEAYGFTQTLGAMMPGQDRPYLLDNVMYKGILVLKLMLQNDKGLSLIDHNVSPSIVVHLNGNQHSWSMTYLVPIVIPNVDFYHRLQLKLTCENNVIKVEPAKELAFRVSSGPQGAVLKTAEIDPSMAPHVSATSEKHDRIIQHIMVHEQDDEDKLLLYTFIYDQERAALICTVRPFVSIYGVWQAGHQDYSFRVDPATGTKVSATDTFQYPCVNYHPVTLVIPDVNSMPAVYPQEAGRVRRVKQTNIFTINLLKDGKFAISDIRFTDLLWIHMSGMPKTAIELNLQQPIQHEIKSMQWRNGETKYYAVKTDFGPTHYIETLVYNGLYYKMDEEEQDHGETTAINSVRVVNNGKEETVHIKYMKSGVPKLTCFYRQLPDGVFVEQIGCKQLQEDLPTMITSVLYGDRLAVNVTLENEKGQSLLDPSRRPSILAFVGDEQNHPKLRLALPIKLPDLEVKDLIDIAFVVTNGKFVHENIPGKSNGRVVRYDEQGKPYIAPAVGEHFRTLVGTHMRKLLWEKLILLKVIVVPHKDEVKHADVYSFIYWPMNSTVFANVQSATLQRGRWLLKPVPVDRFHVPAANVAHVAFFMPANHTVEPVLYPESGGIVRELSAKNYYAVNLNRDGKYSEIDVQGDAIPVVKIDDMPRAAVILDLVQPLPPEIQVVFTSHRTQYYDVKWQFRHTHFISEIAYKGLRFKVTTDEGTLYRPEDAIMDVELIRRGEEEYVNLQYIRGGGNRYMKYFKADDASEFKLIDYPSRAADSPPYGLDYITYSGALAFRSNLQSLDGTSLIDETESAALLMHRGIGIQTSFRVVLPIKYPGSDVKDRLHLSFHSHRGRLVLHNFENANVAYNALSLDNATERFLPATAPAFSDISDIKTVTFDGRIHRVIQGTVVPVRGERDKAVIYFFLYDFLKTVLYCVTTETKMVDGVYQYTGVVKQKFIYPVKNISKVHLNIPLDRTESCAVHPEDATTIVELTPHWYALSFAKVENPDDYRLHPYDAAFIGASGMPRLPIILQLNELRQREEIQVINLSQPQGLYYNVHPTFTPTHLITGIHGYELEGMELGEEDGDAPPPTEIFYVHKTSVASWERLSIYGKVGKAYYFKEYLKNDYQYLPVRGSIVPATDVPYMFTTLLYHDRVALRVHLQSMQGTSLIDPSEYPTVAVYVGEGVESGMLFFAIPIRYPKTTVRDRLQMKFVIGYDNMEYEPHWKRGPKNETVVYGHNGNYTIEHRRFTEYAEYLNYNGGIRDKNAQQYVIKSVLVPERAKTPSKAHVYTFMIDNVTRILTCRSSIANMVDGIWKITPATDVDYAYPSSALGSAILDVMPDGFTAAPILYPNEAGEVKVVDDHLYVVRQNNTHVHLVSDVHPMDVNKLRSHSFPIMPIDLDLEDEMPEEVAVEIGEMRDAFVYKVKDTFALSHFIRRLKYRELDTLIQTREEAMQNIANKLSVIKESNETHEFVYVVLPNEKRRIAELPLRIE</sequence>
<protein>
    <submittedName>
        <fullName evidence="2">Membrane protein, putative</fullName>
    </submittedName>
</protein>
<reference evidence="3" key="1">
    <citation type="journal article" date="2014" name="Nucleic Acids Res.">
        <title>The evolutionary dynamics of variant antigen genes in Babesia reveal a history of genomic innovation underlying host-parasite interaction.</title>
        <authorList>
            <person name="Jackson A.P."/>
            <person name="Otto T.D."/>
            <person name="Darby A."/>
            <person name="Ramaprasad A."/>
            <person name="Xia D."/>
            <person name="Echaide I.E."/>
            <person name="Farber M."/>
            <person name="Gahlot S."/>
            <person name="Gamble J."/>
            <person name="Gupta D."/>
            <person name="Gupta Y."/>
            <person name="Jackson L."/>
            <person name="Malandrin L."/>
            <person name="Malas T.B."/>
            <person name="Moussa E."/>
            <person name="Nair M."/>
            <person name="Reid A.J."/>
            <person name="Sanders M."/>
            <person name="Sharma J."/>
            <person name="Tracey A."/>
            <person name="Quail M.A."/>
            <person name="Weir W."/>
            <person name="Wastling J.M."/>
            <person name="Hall N."/>
            <person name="Willadsen P."/>
            <person name="Lingelbach K."/>
            <person name="Shiels B."/>
            <person name="Tait A."/>
            <person name="Berriman M."/>
            <person name="Allred D.R."/>
            <person name="Pain A."/>
        </authorList>
    </citation>
    <scope>NUCLEOTIDE SEQUENCE [LARGE SCALE GENOMIC DNA]</scope>
    <source>
        <strain evidence="3">Bond</strain>
    </source>
</reference>
<evidence type="ECO:0000313" key="2">
    <source>
        <dbReference type="EMBL" id="CDR97918.1"/>
    </source>
</evidence>
<keyword evidence="1" id="KW-1133">Transmembrane helix</keyword>
<dbReference type="KEGG" id="bbig:BBBOND_0404060"/>
<evidence type="ECO:0000313" key="3">
    <source>
        <dbReference type="Proteomes" id="UP000033188"/>
    </source>
</evidence>
<dbReference type="GeneID" id="24566459"/>
<keyword evidence="1" id="KW-0812">Transmembrane</keyword>
<feature type="transmembrane region" description="Helical" evidence="1">
    <location>
        <begin position="12"/>
        <end position="31"/>
    </location>
</feature>
<proteinExistence type="predicted"/>
<accession>A0A061DBJ1</accession>
<keyword evidence="1" id="KW-0472">Membrane</keyword>
<keyword evidence="3" id="KW-1185">Reference proteome</keyword>
<dbReference type="OMA" id="AHEYNDE"/>
<dbReference type="EMBL" id="LK391711">
    <property type="protein sequence ID" value="CDR97918.1"/>
    <property type="molecule type" value="Genomic_DNA"/>
</dbReference>
<gene>
    <name evidence="2" type="ORF">BBBOND_0404060</name>
</gene>
<dbReference type="Proteomes" id="UP000033188">
    <property type="component" value="Chromosome 5"/>
</dbReference>